<proteinExistence type="predicted"/>
<dbReference type="GO" id="GO:0102100">
    <property type="term" value="F:mycothiol-arsenate ligase activity"/>
    <property type="evidence" value="ECO:0007669"/>
    <property type="project" value="UniProtKB-EC"/>
</dbReference>
<reference evidence="2" key="1">
    <citation type="submission" date="2020-02" db="EMBL/GenBank/DDBJ databases">
        <authorList>
            <person name="Meier V. D."/>
        </authorList>
    </citation>
    <scope>NUCLEOTIDE SEQUENCE</scope>
    <source>
        <strain evidence="2">AVDCRST_MAG75</strain>
    </source>
</reference>
<name>A0A6J4PR72_9ACTN</name>
<dbReference type="EMBL" id="CADCUO010000247">
    <property type="protein sequence ID" value="CAA9419996.1"/>
    <property type="molecule type" value="Genomic_DNA"/>
</dbReference>
<feature type="non-terminal residue" evidence="2">
    <location>
        <position position="1"/>
    </location>
</feature>
<sequence>DRQHHPRRGHTVRAVRLREERRQVPDGRRADGRASGERRHGGVSGYETGQRGQRLVSAGSRRGRRRHQPQHPQAGHRGDGAGRGRGGHPRPGSRGRRGARHSVRELGHRRALRTWYRRHRTDAAGPRRHRPPRRRPRPQPRQVV</sequence>
<feature type="non-terminal residue" evidence="2">
    <location>
        <position position="144"/>
    </location>
</feature>
<feature type="compositionally biased region" description="Basic residues" evidence="1">
    <location>
        <begin position="85"/>
        <end position="101"/>
    </location>
</feature>
<feature type="compositionally biased region" description="Basic residues" evidence="1">
    <location>
        <begin position="109"/>
        <end position="138"/>
    </location>
</feature>
<gene>
    <name evidence="2" type="ORF">AVDCRST_MAG75-3373</name>
</gene>
<organism evidence="2">
    <name type="scientific">uncultured Propionibacteriaceae bacterium</name>
    <dbReference type="NCBI Taxonomy" id="257457"/>
    <lineage>
        <taxon>Bacteria</taxon>
        <taxon>Bacillati</taxon>
        <taxon>Actinomycetota</taxon>
        <taxon>Actinomycetes</taxon>
        <taxon>Propionibacteriales</taxon>
        <taxon>Propionibacteriaceae</taxon>
        <taxon>environmental samples</taxon>
    </lineage>
</organism>
<evidence type="ECO:0000256" key="1">
    <source>
        <dbReference type="SAM" id="MobiDB-lite"/>
    </source>
</evidence>
<keyword evidence="2" id="KW-0808">Transferase</keyword>
<protein>
    <submittedName>
        <fullName evidence="2">Arsenate-mycothiol transferase</fullName>
        <ecNumber evidence="2">2.8.4.2</ecNumber>
    </submittedName>
</protein>
<feature type="region of interest" description="Disordered" evidence="1">
    <location>
        <begin position="1"/>
        <end position="144"/>
    </location>
</feature>
<evidence type="ECO:0000313" key="2">
    <source>
        <dbReference type="EMBL" id="CAA9419996.1"/>
    </source>
</evidence>
<dbReference type="AlphaFoldDB" id="A0A6J4PR72"/>
<feature type="compositionally biased region" description="Basic and acidic residues" evidence="1">
    <location>
        <begin position="16"/>
        <end position="40"/>
    </location>
</feature>
<feature type="compositionally biased region" description="Basic residues" evidence="1">
    <location>
        <begin position="1"/>
        <end position="15"/>
    </location>
</feature>
<accession>A0A6J4PR72</accession>
<dbReference type="EC" id="2.8.4.2" evidence="2"/>